<keyword evidence="1" id="KW-0812">Transmembrane</keyword>
<proteinExistence type="predicted"/>
<accession>A0ABQ9XWK8</accession>
<name>A0ABQ9XWK8_9EUKA</name>
<reference evidence="2 3" key="1">
    <citation type="journal article" date="2022" name="bioRxiv">
        <title>Genomics of Preaxostyla Flagellates Illuminates Evolutionary Transitions and the Path Towards Mitochondrial Loss.</title>
        <authorList>
            <person name="Novak L.V.F."/>
            <person name="Treitli S.C."/>
            <person name="Pyrih J."/>
            <person name="Halakuc P."/>
            <person name="Pipaliya S.V."/>
            <person name="Vacek V."/>
            <person name="Brzon O."/>
            <person name="Soukal P."/>
            <person name="Eme L."/>
            <person name="Dacks J.B."/>
            <person name="Karnkowska A."/>
            <person name="Elias M."/>
            <person name="Hampl V."/>
        </authorList>
    </citation>
    <scope>NUCLEOTIDE SEQUENCE [LARGE SCALE GENOMIC DNA]</scope>
    <source>
        <strain evidence="2">NAU3</strain>
        <tissue evidence="2">Gut</tissue>
    </source>
</reference>
<dbReference type="Proteomes" id="UP001281761">
    <property type="component" value="Unassembled WGS sequence"/>
</dbReference>
<sequence>MLKLSQSAFVQDYPTGVFMIVCLSLSLVILVALALYLWSVRKDDLSAFSDLCESNSRLYSTPLITPELKTYRKQVLDLPLIRR</sequence>
<protein>
    <submittedName>
        <fullName evidence="2">Uncharacterized protein</fullName>
    </submittedName>
</protein>
<evidence type="ECO:0000313" key="3">
    <source>
        <dbReference type="Proteomes" id="UP001281761"/>
    </source>
</evidence>
<evidence type="ECO:0000256" key="1">
    <source>
        <dbReference type="SAM" id="Phobius"/>
    </source>
</evidence>
<dbReference type="EMBL" id="JARBJD010000062">
    <property type="protein sequence ID" value="KAK2955868.1"/>
    <property type="molecule type" value="Genomic_DNA"/>
</dbReference>
<keyword evidence="3" id="KW-1185">Reference proteome</keyword>
<evidence type="ECO:0000313" key="2">
    <source>
        <dbReference type="EMBL" id="KAK2955868.1"/>
    </source>
</evidence>
<comment type="caution">
    <text evidence="2">The sequence shown here is derived from an EMBL/GenBank/DDBJ whole genome shotgun (WGS) entry which is preliminary data.</text>
</comment>
<gene>
    <name evidence="2" type="ORF">BLNAU_9219</name>
</gene>
<organism evidence="2 3">
    <name type="scientific">Blattamonas nauphoetae</name>
    <dbReference type="NCBI Taxonomy" id="2049346"/>
    <lineage>
        <taxon>Eukaryota</taxon>
        <taxon>Metamonada</taxon>
        <taxon>Preaxostyla</taxon>
        <taxon>Oxymonadida</taxon>
        <taxon>Blattamonas</taxon>
    </lineage>
</organism>
<keyword evidence="1" id="KW-1133">Transmembrane helix</keyword>
<feature type="transmembrane region" description="Helical" evidence="1">
    <location>
        <begin position="16"/>
        <end position="38"/>
    </location>
</feature>
<keyword evidence="1" id="KW-0472">Membrane</keyword>